<dbReference type="eggNOG" id="ENOG5030207">
    <property type="taxonomic scope" value="Bacteria"/>
</dbReference>
<feature type="transmembrane region" description="Helical" evidence="1">
    <location>
        <begin position="20"/>
        <end position="39"/>
    </location>
</feature>
<keyword evidence="3" id="KW-1185">Reference proteome</keyword>
<evidence type="ECO:0008006" key="4">
    <source>
        <dbReference type="Google" id="ProtNLM"/>
    </source>
</evidence>
<evidence type="ECO:0000313" key="3">
    <source>
        <dbReference type="Proteomes" id="UP000007488"/>
    </source>
</evidence>
<dbReference type="AlphaFoldDB" id="F0T0G2"/>
<dbReference type="OrthoDB" id="2379112at2"/>
<sequence>MNPYSGEENSPARKSKRKKFITAGILGFALAVTALLYTYPPAVDQMNSWLRQFNIPFRIEPSGLLIGRGLISNNGQGTLPQINYPLSQQASPEITVHSGDIFVQQSALDKVCSLIQKYSLSTLKNYAGITPQGDVHLVLFSSEATYRNALSQAKVDPEVLDSILAVTSGLTVGDTVWIPLYRLNDDIDLTNDLSHELFHAFSNIEGYGLDLPVWVSEGMAWRIALLSQDMISTEQTDYTMSYYEEGVYEAARSGKLLPLTATDTELLSAGYNVQYQYFLAVNELIHTHGQDTFLNFMRNVKKSNSDQQFSSSFQETFQAFQDRFTASLEKFAY</sequence>
<dbReference type="EMBL" id="CP002547">
    <property type="protein sequence ID" value="ADY57334.1"/>
    <property type="molecule type" value="Genomic_DNA"/>
</dbReference>
<protein>
    <recommendedName>
        <fullName evidence="4">Peptidase MA-like domain-containing protein</fullName>
    </recommendedName>
</protein>
<dbReference type="Proteomes" id="UP000007488">
    <property type="component" value="Chromosome"/>
</dbReference>
<keyword evidence="1" id="KW-0472">Membrane</keyword>
<gene>
    <name evidence="2" type="ordered locus">Sgly_3066</name>
</gene>
<dbReference type="KEGG" id="sgy:Sgly_3066"/>
<evidence type="ECO:0000313" key="2">
    <source>
        <dbReference type="EMBL" id="ADY57334.1"/>
    </source>
</evidence>
<dbReference type="STRING" id="645991.Sgly_3066"/>
<dbReference type="HOGENOM" id="CLU_067534_0_0_9"/>
<keyword evidence="1" id="KW-1133">Transmembrane helix</keyword>
<organism evidence="2 3">
    <name type="scientific">Syntrophobotulus glycolicus (strain DSM 8271 / FlGlyR)</name>
    <dbReference type="NCBI Taxonomy" id="645991"/>
    <lineage>
        <taxon>Bacteria</taxon>
        <taxon>Bacillati</taxon>
        <taxon>Bacillota</taxon>
        <taxon>Clostridia</taxon>
        <taxon>Eubacteriales</taxon>
        <taxon>Desulfitobacteriaceae</taxon>
        <taxon>Syntrophobotulus</taxon>
    </lineage>
</organism>
<proteinExistence type="predicted"/>
<dbReference type="RefSeq" id="WP_013626106.1">
    <property type="nucleotide sequence ID" value="NC_015172.1"/>
</dbReference>
<evidence type="ECO:0000256" key="1">
    <source>
        <dbReference type="SAM" id="Phobius"/>
    </source>
</evidence>
<reference evidence="3" key="2">
    <citation type="submission" date="2011-02" db="EMBL/GenBank/DDBJ databases">
        <title>The complete genome of Syntrophobotulus glycolicus DSM 8271.</title>
        <authorList>
            <person name="Lucas S."/>
            <person name="Copeland A."/>
            <person name="Lapidus A."/>
            <person name="Bruce D."/>
            <person name="Goodwin L."/>
            <person name="Pitluck S."/>
            <person name="Kyrpides N."/>
            <person name="Mavromatis K."/>
            <person name="Pagani I."/>
            <person name="Ivanova N."/>
            <person name="Mikhailova N."/>
            <person name="Chertkov O."/>
            <person name="Held B."/>
            <person name="Detter J.C."/>
            <person name="Tapia R."/>
            <person name="Han C."/>
            <person name="Land M."/>
            <person name="Hauser L."/>
            <person name="Markowitz V."/>
            <person name="Cheng J.-F."/>
            <person name="Hugenholtz P."/>
            <person name="Woyke T."/>
            <person name="Wu D."/>
            <person name="Spring S."/>
            <person name="Schroeder M."/>
            <person name="Brambilla E."/>
            <person name="Klenk H.-P."/>
            <person name="Eisen J.A."/>
        </authorList>
    </citation>
    <scope>NUCLEOTIDE SEQUENCE [LARGE SCALE GENOMIC DNA]</scope>
    <source>
        <strain evidence="3">DSM 8271 / FlGlyR</strain>
    </source>
</reference>
<keyword evidence="1" id="KW-0812">Transmembrane</keyword>
<accession>F0T0G2</accession>
<name>F0T0G2_SYNGF</name>
<reference evidence="2 3" key="1">
    <citation type="journal article" date="2011" name="Stand. Genomic Sci.">
        <title>Complete genome sequence of Syntrophobotulus glycolicus type strain (FlGlyR).</title>
        <authorList>
            <person name="Han C."/>
            <person name="Mwirichia R."/>
            <person name="Chertkov O."/>
            <person name="Held B."/>
            <person name="Lapidus A."/>
            <person name="Nolan M."/>
            <person name="Lucas S."/>
            <person name="Hammon N."/>
            <person name="Deshpande S."/>
            <person name="Cheng J.F."/>
            <person name="Tapia R."/>
            <person name="Goodwin L."/>
            <person name="Pitluck S."/>
            <person name="Huntemann M."/>
            <person name="Liolios K."/>
            <person name="Ivanova N."/>
            <person name="Pagani I."/>
            <person name="Mavromatis K."/>
            <person name="Ovchinikova G."/>
            <person name="Pati A."/>
            <person name="Chen A."/>
            <person name="Palaniappan K."/>
            <person name="Land M."/>
            <person name="Hauser L."/>
            <person name="Brambilla E.M."/>
            <person name="Rohde M."/>
            <person name="Spring S."/>
            <person name="Sikorski J."/>
            <person name="Goker M."/>
            <person name="Woyke T."/>
            <person name="Bristow J."/>
            <person name="Eisen J.A."/>
            <person name="Markowitz V."/>
            <person name="Hugenholtz P."/>
            <person name="Kyrpides N.C."/>
            <person name="Klenk H.P."/>
            <person name="Detter J.C."/>
        </authorList>
    </citation>
    <scope>NUCLEOTIDE SEQUENCE [LARGE SCALE GENOMIC DNA]</scope>
    <source>
        <strain evidence="3">DSM 8271 / FlGlyR</strain>
    </source>
</reference>